<dbReference type="GO" id="GO:0022857">
    <property type="term" value="F:transmembrane transporter activity"/>
    <property type="evidence" value="ECO:0007669"/>
    <property type="project" value="InterPro"/>
</dbReference>
<dbReference type="OrthoDB" id="9798629at2"/>
<evidence type="ECO:0000256" key="8">
    <source>
        <dbReference type="ARBA" id="ARBA00023136"/>
    </source>
</evidence>
<dbReference type="GO" id="GO:0051301">
    <property type="term" value="P:cell division"/>
    <property type="evidence" value="ECO:0007669"/>
    <property type="project" value="UniProtKB-KW"/>
</dbReference>
<keyword evidence="9" id="KW-0131">Cell cycle</keyword>
<dbReference type="GO" id="GO:0005886">
    <property type="term" value="C:plasma membrane"/>
    <property type="evidence" value="ECO:0007669"/>
    <property type="project" value="UniProtKB-SubCell"/>
</dbReference>
<evidence type="ECO:0000256" key="10">
    <source>
        <dbReference type="RuleBase" id="RU003879"/>
    </source>
</evidence>
<evidence type="ECO:0000256" key="9">
    <source>
        <dbReference type="ARBA" id="ARBA00023306"/>
    </source>
</evidence>
<keyword evidence="4" id="KW-0997">Cell inner membrane</keyword>
<keyword evidence="13" id="KW-1185">Reference proteome</keyword>
<keyword evidence="7 11" id="KW-1133">Transmembrane helix</keyword>
<gene>
    <name evidence="12" type="ORF">DFR35_1037</name>
</gene>
<organism evidence="12 13">
    <name type="scientific">Sulfurisoma sediminicola</name>
    <dbReference type="NCBI Taxonomy" id="1381557"/>
    <lineage>
        <taxon>Bacteria</taxon>
        <taxon>Pseudomonadati</taxon>
        <taxon>Pseudomonadota</taxon>
        <taxon>Betaproteobacteria</taxon>
        <taxon>Nitrosomonadales</taxon>
        <taxon>Sterolibacteriaceae</taxon>
        <taxon>Sulfurisoma</taxon>
    </lineage>
</organism>
<dbReference type="InterPro" id="IPR014168">
    <property type="entry name" value="Tol-Pal_TolR"/>
</dbReference>
<evidence type="ECO:0000256" key="11">
    <source>
        <dbReference type="SAM" id="Phobius"/>
    </source>
</evidence>
<evidence type="ECO:0000256" key="4">
    <source>
        <dbReference type="ARBA" id="ARBA00022519"/>
    </source>
</evidence>
<protein>
    <submittedName>
        <fullName evidence="12">Cell division and transport-associated protein TolR</fullName>
    </submittedName>
</protein>
<dbReference type="PANTHER" id="PTHR30558">
    <property type="entry name" value="EXBD MEMBRANE COMPONENT OF PMF-DRIVEN MACROMOLECULE IMPORT SYSTEM"/>
    <property type="match status" value="1"/>
</dbReference>
<name>A0A497XME6_9PROT</name>
<comment type="similarity">
    <text evidence="2 10">Belongs to the ExbD/TolR family.</text>
</comment>
<dbReference type="InterPro" id="IPR003400">
    <property type="entry name" value="ExbD"/>
</dbReference>
<dbReference type="Pfam" id="PF02472">
    <property type="entry name" value="ExbD"/>
    <property type="match status" value="1"/>
</dbReference>
<evidence type="ECO:0000256" key="6">
    <source>
        <dbReference type="ARBA" id="ARBA00022692"/>
    </source>
</evidence>
<comment type="caution">
    <text evidence="12">The sequence shown here is derived from an EMBL/GenBank/DDBJ whole genome shotgun (WGS) entry which is preliminary data.</text>
</comment>
<dbReference type="GO" id="GO:0015031">
    <property type="term" value="P:protein transport"/>
    <property type="evidence" value="ECO:0007669"/>
    <property type="project" value="UniProtKB-KW"/>
</dbReference>
<evidence type="ECO:0000313" key="13">
    <source>
        <dbReference type="Proteomes" id="UP000268908"/>
    </source>
</evidence>
<feature type="transmembrane region" description="Helical" evidence="11">
    <location>
        <begin position="12"/>
        <end position="33"/>
    </location>
</feature>
<keyword evidence="8 11" id="KW-0472">Membrane</keyword>
<evidence type="ECO:0000256" key="1">
    <source>
        <dbReference type="ARBA" id="ARBA00004162"/>
    </source>
</evidence>
<keyword evidence="10" id="KW-0653">Protein transport</keyword>
<dbReference type="AlphaFoldDB" id="A0A497XME6"/>
<dbReference type="PANTHER" id="PTHR30558:SF7">
    <property type="entry name" value="TOL-PAL SYSTEM PROTEIN TOLR"/>
    <property type="match status" value="1"/>
</dbReference>
<evidence type="ECO:0000256" key="7">
    <source>
        <dbReference type="ARBA" id="ARBA00022989"/>
    </source>
</evidence>
<dbReference type="Gene3D" id="3.30.420.270">
    <property type="match status" value="1"/>
</dbReference>
<evidence type="ECO:0000256" key="3">
    <source>
        <dbReference type="ARBA" id="ARBA00022475"/>
    </source>
</evidence>
<evidence type="ECO:0000256" key="2">
    <source>
        <dbReference type="ARBA" id="ARBA00005811"/>
    </source>
</evidence>
<evidence type="ECO:0000256" key="5">
    <source>
        <dbReference type="ARBA" id="ARBA00022618"/>
    </source>
</evidence>
<keyword evidence="5 12" id="KW-0132">Cell division</keyword>
<evidence type="ECO:0000313" key="12">
    <source>
        <dbReference type="EMBL" id="RLJ68475.1"/>
    </source>
</evidence>
<dbReference type="EMBL" id="RCCI01000004">
    <property type="protein sequence ID" value="RLJ68475.1"/>
    <property type="molecule type" value="Genomic_DNA"/>
</dbReference>
<dbReference type="NCBIfam" id="TIGR02801">
    <property type="entry name" value="tolR"/>
    <property type="match status" value="1"/>
</dbReference>
<accession>A0A497XME6</accession>
<comment type="subcellular location">
    <subcellularLocation>
        <location evidence="1">Cell membrane</location>
        <topology evidence="1">Single-pass membrane protein</topology>
    </subcellularLocation>
    <subcellularLocation>
        <location evidence="10">Cell membrane</location>
        <topology evidence="10">Single-pass type II membrane protein</topology>
    </subcellularLocation>
</comment>
<keyword evidence="3" id="KW-1003">Cell membrane</keyword>
<proteinExistence type="inferred from homology"/>
<dbReference type="Proteomes" id="UP000268908">
    <property type="component" value="Unassembled WGS sequence"/>
</dbReference>
<reference evidence="12 13" key="1">
    <citation type="submission" date="2018-10" db="EMBL/GenBank/DDBJ databases">
        <title>Genomic Encyclopedia of Type Strains, Phase IV (KMG-IV): sequencing the most valuable type-strain genomes for metagenomic binning, comparative biology and taxonomic classification.</title>
        <authorList>
            <person name="Goeker M."/>
        </authorList>
    </citation>
    <scope>NUCLEOTIDE SEQUENCE [LARGE SCALE GENOMIC DNA]</scope>
    <source>
        <strain evidence="12 13">DSM 26916</strain>
    </source>
</reference>
<keyword evidence="6 10" id="KW-0812">Transmembrane</keyword>
<sequence>MRQRRLMNEINVVPYIDVMLVLLVIFMVTAPMIQTGSVDLPSVGKSQQPPAAPLEIMIKADQSLVLRDRAKGAQEVAVTRAELPARLKEAQAKNPQQPVLIAGDKSVKYEAVLSVMDELQRAQVTKIGLLVQPGK</sequence>
<keyword evidence="10" id="KW-0813">Transport</keyword>